<reference evidence="5" key="1">
    <citation type="journal article" date="2023" name="Commun. Biol.">
        <title>Genome analysis of Parmales, the sister group of diatoms, reveals the evolutionary specialization of diatoms from phago-mixotrophs to photoautotrophs.</title>
        <authorList>
            <person name="Ban H."/>
            <person name="Sato S."/>
            <person name="Yoshikawa S."/>
            <person name="Yamada K."/>
            <person name="Nakamura Y."/>
            <person name="Ichinomiya M."/>
            <person name="Sato N."/>
            <person name="Blanc-Mathieu R."/>
            <person name="Endo H."/>
            <person name="Kuwata A."/>
            <person name="Ogata H."/>
        </authorList>
    </citation>
    <scope>NUCLEOTIDE SEQUENCE [LARGE SCALE GENOMIC DNA]</scope>
</reference>
<dbReference type="Proteomes" id="UP001162640">
    <property type="component" value="Unassembled WGS sequence"/>
</dbReference>
<feature type="transmembrane region" description="Helical" evidence="3">
    <location>
        <begin position="444"/>
        <end position="463"/>
    </location>
</feature>
<keyword evidence="3" id="KW-1133">Transmembrane helix</keyword>
<name>A0A9W7AWF3_9STRA</name>
<feature type="transmembrane region" description="Helical" evidence="3">
    <location>
        <begin position="334"/>
        <end position="351"/>
    </location>
</feature>
<dbReference type="InterPro" id="IPR002528">
    <property type="entry name" value="MATE_fam"/>
</dbReference>
<proteinExistence type="inferred from homology"/>
<feature type="region of interest" description="Disordered" evidence="2">
    <location>
        <begin position="532"/>
        <end position="559"/>
    </location>
</feature>
<gene>
    <name evidence="4" type="ORF">TL16_g06828</name>
</gene>
<dbReference type="AlphaFoldDB" id="A0A9W7AWF3"/>
<comment type="similarity">
    <text evidence="1">Belongs to the multi antimicrobial extrusion (MATE) (TC 2.A.66.1) family.</text>
</comment>
<feature type="transmembrane region" description="Helical" evidence="3">
    <location>
        <begin position="404"/>
        <end position="424"/>
    </location>
</feature>
<feature type="compositionally biased region" description="Acidic residues" evidence="2">
    <location>
        <begin position="494"/>
        <end position="504"/>
    </location>
</feature>
<keyword evidence="3" id="KW-0472">Membrane</keyword>
<feature type="transmembrane region" description="Helical" evidence="3">
    <location>
        <begin position="256"/>
        <end position="280"/>
    </location>
</feature>
<evidence type="ECO:0000256" key="1">
    <source>
        <dbReference type="ARBA" id="ARBA00010199"/>
    </source>
</evidence>
<dbReference type="GO" id="GO:0016020">
    <property type="term" value="C:membrane"/>
    <property type="evidence" value="ECO:0007669"/>
    <property type="project" value="InterPro"/>
</dbReference>
<feature type="transmembrane region" description="Helical" evidence="3">
    <location>
        <begin position="101"/>
        <end position="121"/>
    </location>
</feature>
<feature type="transmembrane region" description="Helical" evidence="3">
    <location>
        <begin position="371"/>
        <end position="392"/>
    </location>
</feature>
<sequence length="584" mass="63697">MTSLPPPRFCPSLLSTFSISLPVTLNMIFYRLPWLASLHFVGNLDLLEGGGSPLAAAALASTIANVTGLSIVIGLSSSLSTLSSQSFGHLQNSSSSQLPQFLTTGLTVHYLFTIPIALMWLTELPYKALIALGQPEVLSRNTGEYLKLLSPGLLGHTLMFTLMPFCQSIGLSKIPAISATLAAIIHVPLNLLLIPSYGYLGAASATSTTQWIGPLIVYLIIFVIRKSHTREITKSQDLTLCFNGTNPKLIFQYLRLGLPGLITISEWWASEVAIFLAGHLSPSPETGISAMTIYQSLNSSCFMFAVGFSVAASSRVGKFLGMHEPVSAKYASRIATFGACLASGTLGFFMYTTDHTILPRLFTNSEEVVQATAATLPLLSLYVFADGVQVTLSGVLKGCGMQMWMMPVVVFSYWFIGLPFSYYVTFVLNKGEACGHGMCGVVGLTSGMCLGTWVHFLLMIYLVECKVDWKEMSERAIDNVGIGSDEIPMTASAVDEEEDDEEQGVEMMSPEPTQKNDVDSFFSGLTIKKTPKGYGKLESEDSSEEFELRNTNHDSEEEEIDYDKLTFGIDDDNKDKSLDRLRDV</sequence>
<feature type="transmembrane region" description="Helical" evidence="3">
    <location>
        <begin position="199"/>
        <end position="224"/>
    </location>
</feature>
<evidence type="ECO:0000313" key="4">
    <source>
        <dbReference type="EMBL" id="GMH75654.1"/>
    </source>
</evidence>
<accession>A0A9W7AWF3</accession>
<feature type="region of interest" description="Disordered" evidence="2">
    <location>
        <begin position="494"/>
        <end position="513"/>
    </location>
</feature>
<comment type="caution">
    <text evidence="4">The sequence shown here is derived from an EMBL/GenBank/DDBJ whole genome shotgun (WGS) entry which is preliminary data.</text>
</comment>
<dbReference type="EMBL" id="BLQM01000211">
    <property type="protein sequence ID" value="GMH75654.1"/>
    <property type="molecule type" value="Genomic_DNA"/>
</dbReference>
<dbReference type="Pfam" id="PF01554">
    <property type="entry name" value="MatE"/>
    <property type="match status" value="2"/>
</dbReference>
<evidence type="ECO:0000256" key="2">
    <source>
        <dbReference type="SAM" id="MobiDB-lite"/>
    </source>
</evidence>
<dbReference type="NCBIfam" id="TIGR00797">
    <property type="entry name" value="matE"/>
    <property type="match status" value="1"/>
</dbReference>
<protein>
    <recommendedName>
        <fullName evidence="6">Multidrug and toxic compound extrusion protein</fullName>
    </recommendedName>
</protein>
<evidence type="ECO:0008006" key="6">
    <source>
        <dbReference type="Google" id="ProtNLM"/>
    </source>
</evidence>
<feature type="transmembrane region" description="Helical" evidence="3">
    <location>
        <begin position="292"/>
        <end position="313"/>
    </location>
</feature>
<feature type="transmembrane region" description="Helical" evidence="3">
    <location>
        <begin position="54"/>
        <end position="80"/>
    </location>
</feature>
<evidence type="ECO:0000256" key="3">
    <source>
        <dbReference type="SAM" id="Phobius"/>
    </source>
</evidence>
<evidence type="ECO:0000313" key="5">
    <source>
        <dbReference type="Proteomes" id="UP001162640"/>
    </source>
</evidence>
<dbReference type="PANTHER" id="PTHR11206">
    <property type="entry name" value="MULTIDRUG RESISTANCE PROTEIN"/>
    <property type="match status" value="1"/>
</dbReference>
<keyword evidence="3" id="KW-0812">Transmembrane</keyword>
<feature type="transmembrane region" description="Helical" evidence="3">
    <location>
        <begin position="12"/>
        <end position="34"/>
    </location>
</feature>
<organism evidence="4 5">
    <name type="scientific">Triparma laevis f. inornata</name>
    <dbReference type="NCBI Taxonomy" id="1714386"/>
    <lineage>
        <taxon>Eukaryota</taxon>
        <taxon>Sar</taxon>
        <taxon>Stramenopiles</taxon>
        <taxon>Ochrophyta</taxon>
        <taxon>Bolidophyceae</taxon>
        <taxon>Parmales</taxon>
        <taxon>Triparmaceae</taxon>
        <taxon>Triparma</taxon>
    </lineage>
</organism>
<feature type="transmembrane region" description="Helical" evidence="3">
    <location>
        <begin position="174"/>
        <end position="193"/>
    </location>
</feature>
<dbReference type="GO" id="GO:0015297">
    <property type="term" value="F:antiporter activity"/>
    <property type="evidence" value="ECO:0007669"/>
    <property type="project" value="InterPro"/>
</dbReference>
<dbReference type="GO" id="GO:0042910">
    <property type="term" value="F:xenobiotic transmembrane transporter activity"/>
    <property type="evidence" value="ECO:0007669"/>
    <property type="project" value="InterPro"/>
</dbReference>